<dbReference type="NCBIfam" id="TIGR00369">
    <property type="entry name" value="unchar_dom_1"/>
    <property type="match status" value="1"/>
</dbReference>
<dbReference type="RefSeq" id="WP_146323109.1">
    <property type="nucleotide sequence ID" value="NZ_BAABLR010000076.1"/>
</dbReference>
<organism evidence="4 5">
    <name type="scientific">Corynebacterium canis</name>
    <dbReference type="NCBI Taxonomy" id="679663"/>
    <lineage>
        <taxon>Bacteria</taxon>
        <taxon>Bacillati</taxon>
        <taxon>Actinomycetota</taxon>
        <taxon>Actinomycetes</taxon>
        <taxon>Mycobacteriales</taxon>
        <taxon>Corynebacteriaceae</taxon>
        <taxon>Corynebacterium</taxon>
    </lineage>
</organism>
<dbReference type="GO" id="GO:0005829">
    <property type="term" value="C:cytosol"/>
    <property type="evidence" value="ECO:0007669"/>
    <property type="project" value="TreeGrafter"/>
</dbReference>
<evidence type="ECO:0000256" key="1">
    <source>
        <dbReference type="ARBA" id="ARBA00008324"/>
    </source>
</evidence>
<dbReference type="EMBL" id="VOHM01000001">
    <property type="protein sequence ID" value="TWT28993.1"/>
    <property type="molecule type" value="Genomic_DNA"/>
</dbReference>
<feature type="domain" description="Thioesterase" evidence="3">
    <location>
        <begin position="60"/>
        <end position="125"/>
    </location>
</feature>
<protein>
    <submittedName>
        <fullName evidence="4">PaaI family thioesterase</fullName>
    </submittedName>
</protein>
<dbReference type="PANTHER" id="PTHR43240:SF5">
    <property type="entry name" value="1,4-DIHYDROXY-2-NAPHTHOYL-COA THIOESTERASE 1"/>
    <property type="match status" value="1"/>
</dbReference>
<dbReference type="SUPFAM" id="SSF54637">
    <property type="entry name" value="Thioesterase/thiol ester dehydrase-isomerase"/>
    <property type="match status" value="1"/>
</dbReference>
<dbReference type="GO" id="GO:0061522">
    <property type="term" value="F:1,4-dihydroxy-2-naphthoyl-CoA thioesterase activity"/>
    <property type="evidence" value="ECO:0007669"/>
    <property type="project" value="TreeGrafter"/>
</dbReference>
<accession>A0A5C5UTX1</accession>
<dbReference type="InterPro" id="IPR029069">
    <property type="entry name" value="HotDog_dom_sf"/>
</dbReference>
<comment type="caution">
    <text evidence="4">The sequence shown here is derived from an EMBL/GenBank/DDBJ whole genome shotgun (WGS) entry which is preliminary data.</text>
</comment>
<evidence type="ECO:0000313" key="4">
    <source>
        <dbReference type="EMBL" id="TWT28993.1"/>
    </source>
</evidence>
<gene>
    <name evidence="4" type="ORF">FRX94_00260</name>
</gene>
<evidence type="ECO:0000259" key="3">
    <source>
        <dbReference type="Pfam" id="PF03061"/>
    </source>
</evidence>
<dbReference type="InterPro" id="IPR006683">
    <property type="entry name" value="Thioestr_dom"/>
</dbReference>
<evidence type="ECO:0000313" key="5">
    <source>
        <dbReference type="Proteomes" id="UP000320791"/>
    </source>
</evidence>
<dbReference type="AlphaFoldDB" id="A0A5C5UTX1"/>
<evidence type="ECO:0000256" key="2">
    <source>
        <dbReference type="ARBA" id="ARBA00022801"/>
    </source>
</evidence>
<dbReference type="PANTHER" id="PTHR43240">
    <property type="entry name" value="1,4-DIHYDROXY-2-NAPHTHOYL-COA THIOESTERASE 1"/>
    <property type="match status" value="1"/>
</dbReference>
<sequence>MNLQALVKLVESGPLNEQQIAAINARITGMDATLGIRYTEIAKDGVSAELEIGPHMLQPFGLVNGGSYAALAESVGSFAGCLAAGAPVVGLSNTTHFLRPGTSGTIHAQARPVHLGKHVQMWEINCSVDGKLLAVTSLRTMVMV</sequence>
<proteinExistence type="inferred from homology"/>
<dbReference type="Pfam" id="PF03061">
    <property type="entry name" value="4HBT"/>
    <property type="match status" value="1"/>
</dbReference>
<dbReference type="CDD" id="cd03443">
    <property type="entry name" value="PaaI_thioesterase"/>
    <property type="match status" value="1"/>
</dbReference>
<keyword evidence="2" id="KW-0378">Hydrolase</keyword>
<comment type="similarity">
    <text evidence="1">Belongs to the thioesterase PaaI family.</text>
</comment>
<name>A0A5C5UTX1_9CORY</name>
<dbReference type="InterPro" id="IPR003736">
    <property type="entry name" value="PAAI_dom"/>
</dbReference>
<dbReference type="Proteomes" id="UP000320791">
    <property type="component" value="Unassembled WGS sequence"/>
</dbReference>
<reference evidence="4 5" key="1">
    <citation type="submission" date="2019-08" db="EMBL/GenBank/DDBJ databases">
        <authorList>
            <person name="Lei W."/>
        </authorList>
    </citation>
    <scope>NUCLEOTIDE SEQUENCE [LARGE SCALE GENOMIC DNA]</scope>
    <source>
        <strain evidence="4 5">CCUG 58627</strain>
    </source>
</reference>
<dbReference type="OrthoDB" id="9798208at2"/>
<dbReference type="Gene3D" id="3.10.129.10">
    <property type="entry name" value="Hotdog Thioesterase"/>
    <property type="match status" value="1"/>
</dbReference>
<keyword evidence="5" id="KW-1185">Reference proteome</keyword>